<proteinExistence type="predicted"/>
<accession>A0ACC2NFJ9</accession>
<gene>
    <name evidence="1" type="ORF">QAD02_001197</name>
</gene>
<dbReference type="Proteomes" id="UP001239111">
    <property type="component" value="Chromosome 3"/>
</dbReference>
<sequence length="672" mass="75237">MGQNEQCGFCGIHPKWLQSCATTKTFIVVYGLLGIVQSMAFIYIVVTLSTLEKRFKIASQTTGILLSGNEISQILSIVLIYYGGAGHRPRWIAVGVAISAVSCFILTLPHFIYGPGADALALTEEYFNASHLQVKDRILENKWSICPGDENERNCEKNDQGNGMFPRLLVFFSQIVLGIGTTLYYGLGQTYMDDNTKKKYSPIMFGFTFAMRTVGPVFGFFLSYFCLKFYIDPNLHPIIPEDDPRWLGAWWLGWIILGIAMTFFAMILSMFPRTLKKTNSMDYEENNDRATELCSQSETKETGDNLKSKHVEEVSLNEFIKAMGRLFMNKILMCNILSTVFYILSASGYFNFISKYLEVQFQTSSGGGSVVTGPLTMVGMICGFLISGFVISRYNPSARSLLMWNIYISVFSLIGQVSFIFLGCRNGAVQGINFETMRMNLTAPCNIDCNCESVKYSPVCHEPTGTTFYSACHAGCQIVINGSIFGHCYCTFPYNLASIDPDLSLKSNNAMDSELVHSYTDQVVSGPCKEDCSVSFTLFTIVTILVNILTSSGRVGNVIVNYRCVEIRDKSLAQGIGLVMISLFAMIPGPIIFGAIMDSTCLIWDTSCKERGNCWFYHRENFRFYMNSTASALCFIEVMFDIAVWYLSKDLKLYDDEEDTKKMAEAGMECKI</sequence>
<evidence type="ECO:0000313" key="1">
    <source>
        <dbReference type="EMBL" id="KAJ8669938.1"/>
    </source>
</evidence>
<protein>
    <submittedName>
        <fullName evidence="1">Uncharacterized protein</fullName>
    </submittedName>
</protein>
<name>A0ACC2NFJ9_9HYME</name>
<evidence type="ECO:0000313" key="2">
    <source>
        <dbReference type="Proteomes" id="UP001239111"/>
    </source>
</evidence>
<reference evidence="1" key="1">
    <citation type="submission" date="2023-04" db="EMBL/GenBank/DDBJ databases">
        <title>A chromosome-level genome assembly of the parasitoid wasp Eretmocerus hayati.</title>
        <authorList>
            <person name="Zhong Y."/>
            <person name="Liu S."/>
            <person name="Liu Y."/>
        </authorList>
    </citation>
    <scope>NUCLEOTIDE SEQUENCE</scope>
    <source>
        <strain evidence="1">ZJU_SS_LIU_2023</strain>
    </source>
</reference>
<organism evidence="1 2">
    <name type="scientific">Eretmocerus hayati</name>
    <dbReference type="NCBI Taxonomy" id="131215"/>
    <lineage>
        <taxon>Eukaryota</taxon>
        <taxon>Metazoa</taxon>
        <taxon>Ecdysozoa</taxon>
        <taxon>Arthropoda</taxon>
        <taxon>Hexapoda</taxon>
        <taxon>Insecta</taxon>
        <taxon>Pterygota</taxon>
        <taxon>Neoptera</taxon>
        <taxon>Endopterygota</taxon>
        <taxon>Hymenoptera</taxon>
        <taxon>Apocrita</taxon>
        <taxon>Proctotrupomorpha</taxon>
        <taxon>Chalcidoidea</taxon>
        <taxon>Aphelinidae</taxon>
        <taxon>Aphelininae</taxon>
        <taxon>Eretmocerus</taxon>
    </lineage>
</organism>
<comment type="caution">
    <text evidence="1">The sequence shown here is derived from an EMBL/GenBank/DDBJ whole genome shotgun (WGS) entry which is preliminary data.</text>
</comment>
<dbReference type="EMBL" id="CM056743">
    <property type="protein sequence ID" value="KAJ8669938.1"/>
    <property type="molecule type" value="Genomic_DNA"/>
</dbReference>
<keyword evidence="2" id="KW-1185">Reference proteome</keyword>